<dbReference type="InterPro" id="IPR006966">
    <property type="entry name" value="Peroxin-3"/>
</dbReference>
<organism evidence="6 7">
    <name type="scientific">Caenorhabditis bovis</name>
    <dbReference type="NCBI Taxonomy" id="2654633"/>
    <lineage>
        <taxon>Eukaryota</taxon>
        <taxon>Metazoa</taxon>
        <taxon>Ecdysozoa</taxon>
        <taxon>Nematoda</taxon>
        <taxon>Chromadorea</taxon>
        <taxon>Rhabditida</taxon>
        <taxon>Rhabditina</taxon>
        <taxon>Rhabditomorpha</taxon>
        <taxon>Rhabditoidea</taxon>
        <taxon>Rhabditidae</taxon>
        <taxon>Peloderinae</taxon>
        <taxon>Caenorhabditis</taxon>
    </lineage>
</organism>
<evidence type="ECO:0000313" key="7">
    <source>
        <dbReference type="Proteomes" id="UP000494206"/>
    </source>
</evidence>
<comment type="subunit">
    <text evidence="1">Interacts with PEX19.</text>
</comment>
<gene>
    <name evidence="6" type="ORF">CBOVIS_LOCUS3324</name>
</gene>
<evidence type="ECO:0000256" key="4">
    <source>
        <dbReference type="ARBA" id="ARBA00025338"/>
    </source>
</evidence>
<dbReference type="PANTHER" id="PTHR28080">
    <property type="entry name" value="PEROXISOMAL BIOGENESIS FACTOR 3"/>
    <property type="match status" value="1"/>
</dbReference>
<dbReference type="Proteomes" id="UP000494206">
    <property type="component" value="Unassembled WGS sequence"/>
</dbReference>
<dbReference type="GO" id="GO:0030674">
    <property type="term" value="F:protein-macromolecule adaptor activity"/>
    <property type="evidence" value="ECO:0007669"/>
    <property type="project" value="TreeGrafter"/>
</dbReference>
<sequence length="348" mass="39699">MLSTAFEFAKRHKAKIIAGSVLLGGAIAYTLGVDKQKEFERPHLQNELPIQARRHYIFDATHRSCDQSITDLIPSITTQIEARFNLEQIRKKLDDPELKIENKFPLWETLLKNTLSRMICVAYGFSMLTLTLKAQISILAGETCANLESRTVANSWYDYLPQFLKSEQPTVSKAVNVDNAEEISNRRIFLQCIQYFTLKGIPLLMETVAKAVSEELTCWNMMDVKSKDDVRQFFDNVSFKVGTQNMFRKLVAPIDSDMDQSSSIIHLLKKLTSVLESDTSIHIFNSLLDFYYSAALKMVENWEQPVIRYCPAFANAYPVLTSTAFDSPLFNSLYSSDVHKFAVHVFNT</sequence>
<dbReference type="PANTHER" id="PTHR28080:SF1">
    <property type="entry name" value="PEROXISOMAL BIOGENESIS FACTOR 3"/>
    <property type="match status" value="1"/>
</dbReference>
<dbReference type="GO" id="GO:0005778">
    <property type="term" value="C:peroxisomal membrane"/>
    <property type="evidence" value="ECO:0007669"/>
    <property type="project" value="InterPro"/>
</dbReference>
<name>A0A8S1EI30_9PELO</name>
<evidence type="ECO:0000256" key="1">
    <source>
        <dbReference type="ARBA" id="ARBA00011494"/>
    </source>
</evidence>
<keyword evidence="3" id="KW-0962">Peroxisome biogenesis</keyword>
<dbReference type="GO" id="GO:0045046">
    <property type="term" value="P:protein import into peroxisome membrane"/>
    <property type="evidence" value="ECO:0007669"/>
    <property type="project" value="TreeGrafter"/>
</dbReference>
<dbReference type="EMBL" id="CADEPM010000002">
    <property type="protein sequence ID" value="CAB3400364.1"/>
    <property type="molecule type" value="Genomic_DNA"/>
</dbReference>
<evidence type="ECO:0000256" key="5">
    <source>
        <dbReference type="ARBA" id="ARBA00029630"/>
    </source>
</evidence>
<dbReference type="AlphaFoldDB" id="A0A8S1EI30"/>
<protein>
    <recommendedName>
        <fullName evidence="2">Peroxisomal biogenesis factor 3</fullName>
    </recommendedName>
    <alternativeName>
        <fullName evidence="5">Peroxisomal assembly protein PEX3</fullName>
    </alternativeName>
</protein>
<comment type="function">
    <text evidence="4">Involved in peroxisome biosynthesis and integrity. Assembles membrane vesicles before the matrix proteins are translocated. As a docking factor for PEX19, is necessary for the import of peroxisomal membrane proteins in the peroxisomes.</text>
</comment>
<evidence type="ECO:0000256" key="2">
    <source>
        <dbReference type="ARBA" id="ARBA00014294"/>
    </source>
</evidence>
<evidence type="ECO:0000313" key="6">
    <source>
        <dbReference type="EMBL" id="CAB3400364.1"/>
    </source>
</evidence>
<proteinExistence type="predicted"/>
<keyword evidence="7" id="KW-1185">Reference proteome</keyword>
<reference evidence="6 7" key="1">
    <citation type="submission" date="2020-04" db="EMBL/GenBank/DDBJ databases">
        <authorList>
            <person name="Laetsch R D."/>
            <person name="Stevens L."/>
            <person name="Kumar S."/>
            <person name="Blaxter L. M."/>
        </authorList>
    </citation>
    <scope>NUCLEOTIDE SEQUENCE [LARGE SCALE GENOMIC DNA]</scope>
</reference>
<accession>A0A8S1EI30</accession>
<comment type="caution">
    <text evidence="6">The sequence shown here is derived from an EMBL/GenBank/DDBJ whole genome shotgun (WGS) entry which is preliminary data.</text>
</comment>
<dbReference type="OrthoDB" id="45930at2759"/>
<evidence type="ECO:0000256" key="3">
    <source>
        <dbReference type="ARBA" id="ARBA00022593"/>
    </source>
</evidence>